<dbReference type="Proteomes" id="UP000234579">
    <property type="component" value="Unassembled WGS sequence"/>
</dbReference>
<dbReference type="Gene3D" id="3.40.50.10440">
    <property type="entry name" value="Dihydroxyacetone kinase, domain 1"/>
    <property type="match status" value="1"/>
</dbReference>
<gene>
    <name evidence="2" type="ORF">CYR79_09420</name>
</gene>
<name>A0A2I2A8Y1_9LACO</name>
<protein>
    <submittedName>
        <fullName evidence="2">DhaKLM operon coactivator DhaQ</fullName>
    </submittedName>
</protein>
<dbReference type="GO" id="GO:0004371">
    <property type="term" value="F:glycerone kinase activity"/>
    <property type="evidence" value="ECO:0007669"/>
    <property type="project" value="InterPro"/>
</dbReference>
<dbReference type="EMBL" id="PKGI01000048">
    <property type="protein sequence ID" value="PLA75826.1"/>
    <property type="molecule type" value="Genomic_DNA"/>
</dbReference>
<dbReference type="Gene3D" id="3.30.1180.20">
    <property type="entry name" value="Dihydroxyacetone kinase, domain 2"/>
    <property type="match status" value="1"/>
</dbReference>
<dbReference type="AlphaFoldDB" id="A0A2I2A8Y1"/>
<dbReference type="InterPro" id="IPR004006">
    <property type="entry name" value="DhaK_dom"/>
</dbReference>
<dbReference type="GO" id="GO:0019563">
    <property type="term" value="P:glycerol catabolic process"/>
    <property type="evidence" value="ECO:0007669"/>
    <property type="project" value="TreeGrafter"/>
</dbReference>
<dbReference type="FunFam" id="3.40.50.10440:FF:000001">
    <property type="entry name" value="Dihydroxyacetone kinase, DhaK subunit"/>
    <property type="match status" value="1"/>
</dbReference>
<feature type="domain" description="DhaK" evidence="1">
    <location>
        <begin position="6"/>
        <end position="326"/>
    </location>
</feature>
<reference evidence="3" key="1">
    <citation type="submission" date="2017-12" db="EMBL/GenBank/DDBJ databases">
        <authorList>
            <person name="Christensen H."/>
        </authorList>
    </citation>
    <scope>NUCLEOTIDE SEQUENCE [LARGE SCALE GENOMIC DNA]</scope>
    <source>
        <strain evidence="3">268A</strain>
    </source>
</reference>
<dbReference type="PROSITE" id="PS51481">
    <property type="entry name" value="DHAK"/>
    <property type="match status" value="1"/>
</dbReference>
<sequence>MKIYNFEDSLLTDTQRGIEIVAPHLKKVEGIYGYVDSSFDDSYIPVISGGGAGHEPSDWGFVGGNMLTASITGKLFEPPMPEEIIKVAKAVTKKKRAFFIIKNFEKDVRVFKQAIEYLRNIGWSIEYGIVNDDISVDASSLRKYRRGLAGTILIEKIIGTLAKKGKSLVDLKMVCEQLLPETKTIGLAFSDSVLYKQSCHTLSLGKDDIYYGIGIHGEAGYRKEHWQKSELMAREIVNKMRLNFRWQKKENVALLVNNIGKISPMEELTFTADITELLELEGLKIPFIKTGSFMTSHDMSGISVSILRLQDKWLEYLKQPSTCYAWPNSI</sequence>
<dbReference type="GO" id="GO:0005829">
    <property type="term" value="C:cytosol"/>
    <property type="evidence" value="ECO:0007669"/>
    <property type="project" value="TreeGrafter"/>
</dbReference>
<comment type="caution">
    <text evidence="2">The sequence shown here is derived from an EMBL/GenBank/DDBJ whole genome shotgun (WGS) entry which is preliminary data.</text>
</comment>
<dbReference type="PANTHER" id="PTHR28629">
    <property type="entry name" value="TRIOKINASE/FMN CYCLASE"/>
    <property type="match status" value="1"/>
</dbReference>
<dbReference type="RefSeq" id="WP_101812315.1">
    <property type="nucleotide sequence ID" value="NZ_CAWUYV010000017.1"/>
</dbReference>
<proteinExistence type="predicted"/>
<evidence type="ECO:0000259" key="1">
    <source>
        <dbReference type="PROSITE" id="PS51481"/>
    </source>
</evidence>
<organism evidence="2 3">
    <name type="scientific">Ligilactobacillus agilis</name>
    <dbReference type="NCBI Taxonomy" id="1601"/>
    <lineage>
        <taxon>Bacteria</taxon>
        <taxon>Bacillati</taxon>
        <taxon>Bacillota</taxon>
        <taxon>Bacilli</taxon>
        <taxon>Lactobacillales</taxon>
        <taxon>Lactobacillaceae</taxon>
        <taxon>Ligilactobacillus</taxon>
    </lineage>
</organism>
<evidence type="ECO:0000313" key="3">
    <source>
        <dbReference type="Proteomes" id="UP000234579"/>
    </source>
</evidence>
<accession>A0A2I2A8Y1</accession>
<dbReference type="Pfam" id="PF02733">
    <property type="entry name" value="Dak1"/>
    <property type="match status" value="1"/>
</dbReference>
<evidence type="ECO:0000313" key="2">
    <source>
        <dbReference type="EMBL" id="PLA75826.1"/>
    </source>
</evidence>
<dbReference type="PANTHER" id="PTHR28629:SF4">
    <property type="entry name" value="TRIOKINASE_FMN CYCLASE"/>
    <property type="match status" value="1"/>
</dbReference>
<dbReference type="InterPro" id="IPR050861">
    <property type="entry name" value="Dihydroxyacetone_Kinase"/>
</dbReference>
<dbReference type="SUPFAM" id="SSF82549">
    <property type="entry name" value="DAK1/DegV-like"/>
    <property type="match status" value="1"/>
</dbReference>